<dbReference type="Pfam" id="PF00348">
    <property type="entry name" value="polyprenyl_synt"/>
    <property type="match status" value="1"/>
</dbReference>
<evidence type="ECO:0000256" key="5">
    <source>
        <dbReference type="ARBA" id="ARBA00022842"/>
    </source>
</evidence>
<dbReference type="InterPro" id="IPR033749">
    <property type="entry name" value="Polyprenyl_synt_CS"/>
</dbReference>
<dbReference type="PANTHER" id="PTHR12001:SF85">
    <property type="entry name" value="SHORT CHAIN ISOPRENYL DIPHOSPHATE SYNTHASE"/>
    <property type="match status" value="1"/>
</dbReference>
<gene>
    <name evidence="7" type="ORF">ENU20_01620</name>
</gene>
<evidence type="ECO:0000256" key="3">
    <source>
        <dbReference type="ARBA" id="ARBA00022679"/>
    </source>
</evidence>
<accession>A0A7C4JM17</accession>
<evidence type="ECO:0000256" key="2">
    <source>
        <dbReference type="ARBA" id="ARBA00006706"/>
    </source>
</evidence>
<dbReference type="EMBL" id="DTBP01000013">
    <property type="protein sequence ID" value="HGQ73763.1"/>
    <property type="molecule type" value="Genomic_DNA"/>
</dbReference>
<reference evidence="7" key="1">
    <citation type="journal article" date="2020" name="mSystems">
        <title>Genome- and Community-Level Interaction Insights into Carbon Utilization and Element Cycling Functions of Hydrothermarchaeota in Hydrothermal Sediment.</title>
        <authorList>
            <person name="Zhou Z."/>
            <person name="Liu Y."/>
            <person name="Xu W."/>
            <person name="Pan J."/>
            <person name="Luo Z.H."/>
            <person name="Li M."/>
        </authorList>
    </citation>
    <scope>NUCLEOTIDE SEQUENCE [LARGE SCALE GENOMIC DNA]</scope>
    <source>
        <strain evidence="7">SpSt-648</strain>
    </source>
</reference>
<keyword evidence="4" id="KW-0479">Metal-binding</keyword>
<dbReference type="GO" id="GO:0004659">
    <property type="term" value="F:prenyltransferase activity"/>
    <property type="evidence" value="ECO:0007669"/>
    <property type="project" value="InterPro"/>
</dbReference>
<dbReference type="InterPro" id="IPR000092">
    <property type="entry name" value="Polyprenyl_synt"/>
</dbReference>
<dbReference type="PROSITE" id="PS00723">
    <property type="entry name" value="POLYPRENYL_SYNTHASE_1"/>
    <property type="match status" value="1"/>
</dbReference>
<dbReference type="Gene3D" id="1.10.600.10">
    <property type="entry name" value="Farnesyl Diphosphate Synthase"/>
    <property type="match status" value="1"/>
</dbReference>
<dbReference type="PANTHER" id="PTHR12001">
    <property type="entry name" value="GERANYLGERANYL PYROPHOSPHATE SYNTHASE"/>
    <property type="match status" value="1"/>
</dbReference>
<evidence type="ECO:0000256" key="1">
    <source>
        <dbReference type="ARBA" id="ARBA00001946"/>
    </source>
</evidence>
<comment type="cofactor">
    <cofactor evidence="1">
        <name>Mg(2+)</name>
        <dbReference type="ChEBI" id="CHEBI:18420"/>
    </cofactor>
</comment>
<dbReference type="GO" id="GO:0046872">
    <property type="term" value="F:metal ion binding"/>
    <property type="evidence" value="ECO:0007669"/>
    <property type="project" value="UniProtKB-KW"/>
</dbReference>
<dbReference type="SUPFAM" id="SSF48576">
    <property type="entry name" value="Terpenoid synthases"/>
    <property type="match status" value="1"/>
</dbReference>
<dbReference type="SFLD" id="SFLDS00005">
    <property type="entry name" value="Isoprenoid_Synthase_Type_I"/>
    <property type="match status" value="1"/>
</dbReference>
<evidence type="ECO:0000256" key="4">
    <source>
        <dbReference type="ARBA" id="ARBA00022723"/>
    </source>
</evidence>
<keyword evidence="3 6" id="KW-0808">Transferase</keyword>
<comment type="caution">
    <text evidence="7">The sequence shown here is derived from an EMBL/GenBank/DDBJ whole genome shotgun (WGS) entry which is preliminary data.</text>
</comment>
<dbReference type="InterPro" id="IPR008949">
    <property type="entry name" value="Isoprenoid_synthase_dom_sf"/>
</dbReference>
<dbReference type="SFLD" id="SFLDG01017">
    <property type="entry name" value="Polyprenyl_Transferase_Like"/>
    <property type="match status" value="1"/>
</dbReference>
<dbReference type="CDD" id="cd00685">
    <property type="entry name" value="Trans_IPPS_HT"/>
    <property type="match status" value="1"/>
</dbReference>
<evidence type="ECO:0000256" key="6">
    <source>
        <dbReference type="RuleBase" id="RU004466"/>
    </source>
</evidence>
<keyword evidence="5" id="KW-0460">Magnesium</keyword>
<sequence length="356" mass="40121">MLRIVKEMVEETVVEIMNSLMNEMNMYSSELLDIAYSAKDFILRGGKRIRPLLVLLGYWSREWGLQNPNIKYLVSSVEFLHNYLLIHDDIMDRDVVRRGGPTIHVLFRNKCIERSMVDCDHYGVSQAITIGDYLEALAVNMFSKLELPGDILKKLLQTYTRGLRLVAYGQYLDVLTSQLPLRSISEKHVVTVHILKTASYTVELPLHIGAIASGGDENLLRDLSAYAIPAGLAFQLVDDVLGLFGDEKVTGKPADSDVKEKKKTLLIVKAYELASNGDREFLEEIYDRRGSRDISLSDVEKVRKIVVESGSLDYVKKRIAEEAGKARKAIESSSSINVKAKNILTELLDLIISREK</sequence>
<dbReference type="GO" id="GO:0008299">
    <property type="term" value="P:isoprenoid biosynthetic process"/>
    <property type="evidence" value="ECO:0007669"/>
    <property type="project" value="InterPro"/>
</dbReference>
<proteinExistence type="inferred from homology"/>
<dbReference type="AlphaFoldDB" id="A0A7C4JM17"/>
<evidence type="ECO:0000313" key="7">
    <source>
        <dbReference type="EMBL" id="HGQ73763.1"/>
    </source>
</evidence>
<comment type="similarity">
    <text evidence="2 6">Belongs to the FPP/GGPP synthase family.</text>
</comment>
<name>A0A7C4JM17_STAMA</name>
<organism evidence="7">
    <name type="scientific">Staphylothermus marinus</name>
    <dbReference type="NCBI Taxonomy" id="2280"/>
    <lineage>
        <taxon>Archaea</taxon>
        <taxon>Thermoproteota</taxon>
        <taxon>Thermoprotei</taxon>
        <taxon>Desulfurococcales</taxon>
        <taxon>Desulfurococcaceae</taxon>
        <taxon>Staphylothermus</taxon>
    </lineage>
</organism>
<protein>
    <submittedName>
        <fullName evidence="7">Polyprenyl synthetase family protein</fullName>
    </submittedName>
</protein>